<proteinExistence type="predicted"/>
<organism evidence="1">
    <name type="scientific">marine sediment metagenome</name>
    <dbReference type="NCBI Taxonomy" id="412755"/>
    <lineage>
        <taxon>unclassified sequences</taxon>
        <taxon>metagenomes</taxon>
        <taxon>ecological metagenomes</taxon>
    </lineage>
</organism>
<dbReference type="EMBL" id="LAZR01000655">
    <property type="protein sequence ID" value="KKN61536.1"/>
    <property type="molecule type" value="Genomic_DNA"/>
</dbReference>
<name>A0A0F9UJZ3_9ZZZZ</name>
<gene>
    <name evidence="1" type="ORF">LCGC14_0521240</name>
</gene>
<protein>
    <submittedName>
        <fullName evidence="1">Uncharacterized protein</fullName>
    </submittedName>
</protein>
<evidence type="ECO:0000313" key="1">
    <source>
        <dbReference type="EMBL" id="KKN61536.1"/>
    </source>
</evidence>
<accession>A0A0F9UJZ3</accession>
<sequence length="57" mass="6541">MSKRTKIDVRDGYARLVAITTPRDGKVYTDAPFEPLEKVLERAFTLVQEEVDARTDE</sequence>
<reference evidence="1" key="1">
    <citation type="journal article" date="2015" name="Nature">
        <title>Complex archaea that bridge the gap between prokaryotes and eukaryotes.</title>
        <authorList>
            <person name="Spang A."/>
            <person name="Saw J.H."/>
            <person name="Jorgensen S.L."/>
            <person name="Zaremba-Niedzwiedzka K."/>
            <person name="Martijn J."/>
            <person name="Lind A.E."/>
            <person name="van Eijk R."/>
            <person name="Schleper C."/>
            <person name="Guy L."/>
            <person name="Ettema T.J."/>
        </authorList>
    </citation>
    <scope>NUCLEOTIDE SEQUENCE</scope>
</reference>
<dbReference type="AlphaFoldDB" id="A0A0F9UJZ3"/>
<comment type="caution">
    <text evidence="1">The sequence shown here is derived from an EMBL/GenBank/DDBJ whole genome shotgun (WGS) entry which is preliminary data.</text>
</comment>